<organism evidence="3 4">
    <name type="scientific">Algoriphagus namhaensis</name>
    <dbReference type="NCBI Taxonomy" id="915353"/>
    <lineage>
        <taxon>Bacteria</taxon>
        <taxon>Pseudomonadati</taxon>
        <taxon>Bacteroidota</taxon>
        <taxon>Cytophagia</taxon>
        <taxon>Cytophagales</taxon>
        <taxon>Cyclobacteriaceae</taxon>
        <taxon>Algoriphagus</taxon>
    </lineage>
</organism>
<protein>
    <submittedName>
        <fullName evidence="3">Glycosyltransferase family 4 protein</fullName>
        <ecNumber evidence="3">2.4.-.-</ecNumber>
    </submittedName>
</protein>
<gene>
    <name evidence="3" type="ORF">ACFOSV_11865</name>
</gene>
<dbReference type="SUPFAM" id="SSF53756">
    <property type="entry name" value="UDP-Glycosyltransferase/glycogen phosphorylase"/>
    <property type="match status" value="1"/>
</dbReference>
<dbReference type="RefSeq" id="WP_377906230.1">
    <property type="nucleotide sequence ID" value="NZ_JBHRZS010000007.1"/>
</dbReference>
<dbReference type="Proteomes" id="UP001595805">
    <property type="component" value="Unassembled WGS sequence"/>
</dbReference>
<dbReference type="PANTHER" id="PTHR45947">
    <property type="entry name" value="SULFOQUINOVOSYL TRANSFERASE SQD2"/>
    <property type="match status" value="1"/>
</dbReference>
<dbReference type="Pfam" id="PF13439">
    <property type="entry name" value="Glyco_transf_4"/>
    <property type="match status" value="1"/>
</dbReference>
<dbReference type="Pfam" id="PF00534">
    <property type="entry name" value="Glycos_transf_1"/>
    <property type="match status" value="1"/>
</dbReference>
<dbReference type="InterPro" id="IPR050194">
    <property type="entry name" value="Glycosyltransferase_grp1"/>
</dbReference>
<keyword evidence="4" id="KW-1185">Reference proteome</keyword>
<proteinExistence type="predicted"/>
<dbReference type="PANTHER" id="PTHR45947:SF3">
    <property type="entry name" value="SULFOQUINOVOSYL TRANSFERASE SQD2"/>
    <property type="match status" value="1"/>
</dbReference>
<accession>A0ABV8AVC5</accession>
<dbReference type="EC" id="2.4.-.-" evidence="3"/>
<evidence type="ECO:0000259" key="1">
    <source>
        <dbReference type="Pfam" id="PF00534"/>
    </source>
</evidence>
<evidence type="ECO:0000313" key="3">
    <source>
        <dbReference type="EMBL" id="MFC3880881.1"/>
    </source>
</evidence>
<evidence type="ECO:0000259" key="2">
    <source>
        <dbReference type="Pfam" id="PF13439"/>
    </source>
</evidence>
<dbReference type="InterPro" id="IPR001296">
    <property type="entry name" value="Glyco_trans_1"/>
</dbReference>
<dbReference type="GO" id="GO:0016757">
    <property type="term" value="F:glycosyltransferase activity"/>
    <property type="evidence" value="ECO:0007669"/>
    <property type="project" value="UniProtKB-KW"/>
</dbReference>
<evidence type="ECO:0000313" key="4">
    <source>
        <dbReference type="Proteomes" id="UP001595805"/>
    </source>
</evidence>
<sequence>MHICFLSQEFPKPGAIYGGIGTFLSTFTKELLRQGHHVTVLGIGFVDIRMEEIIEGVRVITIPHRKSKVLAWRKNYQDVFTELVSIHTQTPIDIIEGSELNFAFLKRHSDFTYVIRLHGGHHFFAEGENRKVNRWKSFQEKRSFQKAVAFIAVSDYVKVHTGKLLSFGGKRVEVINYPVPLTKFYEADPDKVVKGKLVFAGTVCEKKGIRQLILALPEIIEKFPEVHLEVYGRDSRDSQGLSFTEMLKESTPAEILEKINFHGPVSHDDLPKYYEQAEICVFPSHMETQGLVAPEAMSMGKPVIFSDKGPGPETIDHGVTGWLCDPLDPRSIAQTVIQALQGREKLGEIGAAARKKVHSKFDPELITKKNVAFYSEILRSK</sequence>
<name>A0ABV8AVC5_9BACT</name>
<dbReference type="Gene3D" id="3.40.50.2000">
    <property type="entry name" value="Glycogen Phosphorylase B"/>
    <property type="match status" value="2"/>
</dbReference>
<reference evidence="4" key="1">
    <citation type="journal article" date="2019" name="Int. J. Syst. Evol. Microbiol.">
        <title>The Global Catalogue of Microorganisms (GCM) 10K type strain sequencing project: providing services to taxonomists for standard genome sequencing and annotation.</title>
        <authorList>
            <consortium name="The Broad Institute Genomics Platform"/>
            <consortium name="The Broad Institute Genome Sequencing Center for Infectious Disease"/>
            <person name="Wu L."/>
            <person name="Ma J."/>
        </authorList>
    </citation>
    <scope>NUCLEOTIDE SEQUENCE [LARGE SCALE GENOMIC DNA]</scope>
    <source>
        <strain evidence="4">CCUG 60523</strain>
    </source>
</reference>
<keyword evidence="3" id="KW-0808">Transferase</keyword>
<dbReference type="CDD" id="cd03801">
    <property type="entry name" value="GT4_PimA-like"/>
    <property type="match status" value="1"/>
</dbReference>
<dbReference type="EMBL" id="JBHRZS010000007">
    <property type="protein sequence ID" value="MFC3880881.1"/>
    <property type="molecule type" value="Genomic_DNA"/>
</dbReference>
<dbReference type="InterPro" id="IPR028098">
    <property type="entry name" value="Glyco_trans_4-like_N"/>
</dbReference>
<comment type="caution">
    <text evidence="3">The sequence shown here is derived from an EMBL/GenBank/DDBJ whole genome shotgun (WGS) entry which is preliminary data.</text>
</comment>
<feature type="domain" description="Glycosyl transferase family 1" evidence="1">
    <location>
        <begin position="196"/>
        <end position="355"/>
    </location>
</feature>
<feature type="domain" description="Glycosyltransferase subfamily 4-like N-terminal" evidence="2">
    <location>
        <begin position="17"/>
        <end position="181"/>
    </location>
</feature>
<keyword evidence="3" id="KW-0328">Glycosyltransferase</keyword>